<dbReference type="Pfam" id="PF01762">
    <property type="entry name" value="Galactosyl_T"/>
    <property type="match status" value="1"/>
</dbReference>
<sequence length="460" mass="51580">MFERRVFGLLGFLLITVAIWQISPGDVAEYRESPVPYLSGAAPSLVVPSSQTEAQRRATHRGDNVLFESGGVRRAFGYAGEDGTAGHGRRSRDGAGEWSDQGATSSSSSSTQSIASLTVANAVGELLPKDDYHSLIDLEDFRFTINYDYCGVGTDDGGRSRSGGGSRNGAASGEDVGRKRRSRSRLSSLKRGDALRGTRTTPSTPPLVLVLIHSAPANLAKRNTIRTTWGRTDPRAKLIFLMGAVSSGALQRDIEQESLTHDDIVQGNFVDAYRNMTYKHVMALKWFTYHCPGARYLLKTDDDVFINTPVLYDVLERVAPQQNLLLCQLVTKLAVKRTHRSKWFVSWREYPAPYYPPHCPGYSILYSHDVARQLYHEAQRQPFFWIDDVHITGTVAQNVNVTITPMDDLYLDHDKKRTLLEVKPDRAAWMVFFFTNPNLPMHEIRELWEAVTAGRNQVRR</sequence>
<evidence type="ECO:0000256" key="8">
    <source>
        <dbReference type="ARBA" id="ARBA00023034"/>
    </source>
</evidence>
<keyword evidence="16" id="KW-1185">Reference proteome</keyword>
<dbReference type="Proteomes" id="UP000030765">
    <property type="component" value="Unassembled WGS sequence"/>
</dbReference>
<keyword evidence="10" id="KW-0325">Glycoprotein</keyword>
<keyword evidence="9" id="KW-0472">Membrane</keyword>
<feature type="compositionally biased region" description="Low complexity" evidence="12">
    <location>
        <begin position="99"/>
        <end position="113"/>
    </location>
</feature>
<organism evidence="14">
    <name type="scientific">Anopheles sinensis</name>
    <name type="common">Mosquito</name>
    <dbReference type="NCBI Taxonomy" id="74873"/>
    <lineage>
        <taxon>Eukaryota</taxon>
        <taxon>Metazoa</taxon>
        <taxon>Ecdysozoa</taxon>
        <taxon>Arthropoda</taxon>
        <taxon>Hexapoda</taxon>
        <taxon>Insecta</taxon>
        <taxon>Pterygota</taxon>
        <taxon>Neoptera</taxon>
        <taxon>Endopterygota</taxon>
        <taxon>Diptera</taxon>
        <taxon>Nematocera</taxon>
        <taxon>Culicoidea</taxon>
        <taxon>Culicidae</taxon>
        <taxon>Anophelinae</taxon>
        <taxon>Anopheles</taxon>
    </lineage>
</organism>
<dbReference type="Gene3D" id="3.90.550.50">
    <property type="match status" value="1"/>
</dbReference>
<feature type="region of interest" description="Disordered" evidence="12">
    <location>
        <begin position="155"/>
        <end position="202"/>
    </location>
</feature>
<dbReference type="GO" id="GO:0006493">
    <property type="term" value="P:protein O-linked glycosylation"/>
    <property type="evidence" value="ECO:0007669"/>
    <property type="project" value="TreeGrafter"/>
</dbReference>
<dbReference type="EnsemblMetazoa" id="ASIC016699-RA">
    <property type="protein sequence ID" value="ASIC016699-PA"/>
    <property type="gene ID" value="ASIC016699"/>
</dbReference>
<evidence type="ECO:0000313" key="15">
    <source>
        <dbReference type="EnsemblMetazoa" id="ASIC016699-PA"/>
    </source>
</evidence>
<keyword evidence="5" id="KW-0812">Transmembrane</keyword>
<accession>A0A084WEQ5</accession>
<evidence type="ECO:0000256" key="7">
    <source>
        <dbReference type="ARBA" id="ARBA00022989"/>
    </source>
</evidence>
<feature type="region of interest" description="Disordered" evidence="12">
    <location>
        <begin position="78"/>
        <end position="113"/>
    </location>
</feature>
<keyword evidence="6" id="KW-0735">Signal-anchor</keyword>
<dbReference type="AlphaFoldDB" id="A0A084WEQ5"/>
<evidence type="ECO:0000256" key="6">
    <source>
        <dbReference type="ARBA" id="ARBA00022968"/>
    </source>
</evidence>
<evidence type="ECO:0000313" key="16">
    <source>
        <dbReference type="Proteomes" id="UP000030765"/>
    </source>
</evidence>
<keyword evidence="3 11" id="KW-0328">Glycosyltransferase</keyword>
<keyword evidence="7" id="KW-1133">Transmembrane helix</keyword>
<evidence type="ECO:0000256" key="5">
    <source>
        <dbReference type="ARBA" id="ARBA00022692"/>
    </source>
</evidence>
<evidence type="ECO:0000313" key="14">
    <source>
        <dbReference type="EMBL" id="KFB48699.1"/>
    </source>
</evidence>
<dbReference type="PANTHER" id="PTHR11214:SF376">
    <property type="entry name" value="HEXOSYLTRANSFERASE"/>
    <property type="match status" value="1"/>
</dbReference>
<dbReference type="GO" id="GO:0000139">
    <property type="term" value="C:Golgi membrane"/>
    <property type="evidence" value="ECO:0007669"/>
    <property type="project" value="UniProtKB-SubCell"/>
</dbReference>
<keyword evidence="4" id="KW-0808">Transferase</keyword>
<evidence type="ECO:0000256" key="11">
    <source>
        <dbReference type="RuleBase" id="RU363063"/>
    </source>
</evidence>
<dbReference type="PANTHER" id="PTHR11214">
    <property type="entry name" value="BETA-1,3-N-ACETYLGLUCOSAMINYLTRANSFERASE"/>
    <property type="match status" value="1"/>
</dbReference>
<feature type="signal peptide" evidence="13">
    <location>
        <begin position="1"/>
        <end position="24"/>
    </location>
</feature>
<dbReference type="EMBL" id="KE525341">
    <property type="protein sequence ID" value="KFB48699.1"/>
    <property type="molecule type" value="Genomic_DNA"/>
</dbReference>
<dbReference type="OMA" id="WNGNARV"/>
<protein>
    <recommendedName>
        <fullName evidence="11">Hexosyltransferase</fullName>
        <ecNumber evidence="11">2.4.1.-</ecNumber>
    </recommendedName>
</protein>
<reference evidence="15" key="2">
    <citation type="submission" date="2020-05" db="UniProtKB">
        <authorList>
            <consortium name="EnsemblMetazoa"/>
        </authorList>
    </citation>
    <scope>IDENTIFICATION</scope>
</reference>
<dbReference type="STRING" id="74873.A0A084WEQ5"/>
<dbReference type="OrthoDB" id="115198at2759"/>
<dbReference type="VEuPathDB" id="VectorBase:ASIC016699"/>
<dbReference type="FunFam" id="3.90.550.50:FF:000001">
    <property type="entry name" value="Hexosyltransferase"/>
    <property type="match status" value="1"/>
</dbReference>
<dbReference type="EMBL" id="ATLV01023244">
    <property type="status" value="NOT_ANNOTATED_CDS"/>
    <property type="molecule type" value="Genomic_DNA"/>
</dbReference>
<comment type="subcellular location">
    <subcellularLocation>
        <location evidence="1 11">Golgi apparatus membrane</location>
        <topology evidence="1 11">Single-pass type II membrane protein</topology>
    </subcellularLocation>
</comment>
<dbReference type="EC" id="2.4.1.-" evidence="11"/>
<evidence type="ECO:0000256" key="10">
    <source>
        <dbReference type="ARBA" id="ARBA00023180"/>
    </source>
</evidence>
<feature type="chain" id="PRO_5010759992" description="Hexosyltransferase" evidence="13">
    <location>
        <begin position="25"/>
        <end position="460"/>
    </location>
</feature>
<reference evidence="14 16" key="1">
    <citation type="journal article" date="2014" name="BMC Genomics">
        <title>Genome sequence of Anopheles sinensis provides insight into genetics basis of mosquito competence for malaria parasites.</title>
        <authorList>
            <person name="Zhou D."/>
            <person name="Zhang D."/>
            <person name="Ding G."/>
            <person name="Shi L."/>
            <person name="Hou Q."/>
            <person name="Ye Y."/>
            <person name="Xu Y."/>
            <person name="Zhou H."/>
            <person name="Xiong C."/>
            <person name="Li S."/>
            <person name="Yu J."/>
            <person name="Hong S."/>
            <person name="Yu X."/>
            <person name="Zou P."/>
            <person name="Chen C."/>
            <person name="Chang X."/>
            <person name="Wang W."/>
            <person name="Lv Y."/>
            <person name="Sun Y."/>
            <person name="Ma L."/>
            <person name="Shen B."/>
            <person name="Zhu C."/>
        </authorList>
    </citation>
    <scope>NUCLEOTIDE SEQUENCE [LARGE SCALE GENOMIC DNA]</scope>
</reference>
<evidence type="ECO:0000256" key="12">
    <source>
        <dbReference type="SAM" id="MobiDB-lite"/>
    </source>
</evidence>
<proteinExistence type="inferred from homology"/>
<evidence type="ECO:0000256" key="1">
    <source>
        <dbReference type="ARBA" id="ARBA00004323"/>
    </source>
</evidence>
<evidence type="ECO:0000256" key="9">
    <source>
        <dbReference type="ARBA" id="ARBA00023136"/>
    </source>
</evidence>
<name>A0A084WEQ5_ANOSI</name>
<keyword evidence="8 11" id="KW-0333">Golgi apparatus</keyword>
<dbReference type="InterPro" id="IPR002659">
    <property type="entry name" value="Glyco_trans_31"/>
</dbReference>
<dbReference type="GO" id="GO:0016758">
    <property type="term" value="F:hexosyltransferase activity"/>
    <property type="evidence" value="ECO:0007669"/>
    <property type="project" value="InterPro"/>
</dbReference>
<comment type="similarity">
    <text evidence="2 11">Belongs to the glycosyltransferase 31 family.</text>
</comment>
<evidence type="ECO:0000256" key="3">
    <source>
        <dbReference type="ARBA" id="ARBA00022676"/>
    </source>
</evidence>
<evidence type="ECO:0000256" key="4">
    <source>
        <dbReference type="ARBA" id="ARBA00022679"/>
    </source>
</evidence>
<evidence type="ECO:0000256" key="13">
    <source>
        <dbReference type="SAM" id="SignalP"/>
    </source>
</evidence>
<dbReference type="VEuPathDB" id="VectorBase:ASIS010885"/>
<gene>
    <name evidence="14" type="ORF">ZHAS_00016699</name>
</gene>
<keyword evidence="13" id="KW-0732">Signal</keyword>
<evidence type="ECO:0000256" key="2">
    <source>
        <dbReference type="ARBA" id="ARBA00008661"/>
    </source>
</evidence>